<dbReference type="Pfam" id="PF00583">
    <property type="entry name" value="Acetyltransf_1"/>
    <property type="match status" value="1"/>
</dbReference>
<dbReference type="OrthoDB" id="2017234at2759"/>
<dbReference type="InterPro" id="IPR000182">
    <property type="entry name" value="GNAT_dom"/>
</dbReference>
<proteinExistence type="predicted"/>
<dbReference type="InterPro" id="IPR016181">
    <property type="entry name" value="Acyl_CoA_acyltransferase"/>
</dbReference>
<dbReference type="GO" id="GO:0009507">
    <property type="term" value="C:chloroplast"/>
    <property type="evidence" value="ECO:0000318"/>
    <property type="project" value="GO_Central"/>
</dbReference>
<sequence>MTDTIFTHHLLFFSSSDIATRQHSVASFTSGFASVYRQRRPNSLTISIGCDDRSSIHSVKSTPPNSDSSSSSPLSIDHLDEIKKRKLILQNFAYTHEDDRGSLRIRLMSSGEVDQTCVLIADSIPESSTLSRWNFKRNVTELEFLVKQYLDNQRTVFPHSATLVGFYKQKNNNPGEEEEKVACTVEISFNALGMHSFPSTPLPPRDHPYICNMVVKRELRRKGIGWHLLMACEKLTSLIFSSDNNPHPQAPTVYLHCRVVNLGALSMYKKAGYTVVKTDNILVWLSFHRRKTLMFKKLEQ</sequence>
<evidence type="ECO:0000313" key="3">
    <source>
        <dbReference type="EMBL" id="KMZ69048.1"/>
    </source>
</evidence>
<gene>
    <name evidence="3" type="ORF">ZOSMA_223G00450</name>
</gene>
<keyword evidence="4" id="KW-1185">Reference proteome</keyword>
<reference evidence="4" key="1">
    <citation type="journal article" date="2016" name="Nature">
        <title>The genome of the seagrass Zostera marina reveals angiosperm adaptation to the sea.</title>
        <authorList>
            <person name="Olsen J.L."/>
            <person name="Rouze P."/>
            <person name="Verhelst B."/>
            <person name="Lin Y.-C."/>
            <person name="Bayer T."/>
            <person name="Collen J."/>
            <person name="Dattolo E."/>
            <person name="De Paoli E."/>
            <person name="Dittami S."/>
            <person name="Maumus F."/>
            <person name="Michel G."/>
            <person name="Kersting A."/>
            <person name="Lauritano C."/>
            <person name="Lohaus R."/>
            <person name="Toepel M."/>
            <person name="Tonon T."/>
            <person name="Vanneste K."/>
            <person name="Amirebrahimi M."/>
            <person name="Brakel J."/>
            <person name="Bostroem C."/>
            <person name="Chovatia M."/>
            <person name="Grimwood J."/>
            <person name="Jenkins J.W."/>
            <person name="Jueterbock A."/>
            <person name="Mraz A."/>
            <person name="Stam W.T."/>
            <person name="Tice H."/>
            <person name="Bornberg-Bauer E."/>
            <person name="Green P.J."/>
            <person name="Pearson G.A."/>
            <person name="Procaccini G."/>
            <person name="Duarte C.M."/>
            <person name="Schmutz J."/>
            <person name="Reusch T.B.H."/>
            <person name="Van de Peer Y."/>
        </authorList>
    </citation>
    <scope>NUCLEOTIDE SEQUENCE [LARGE SCALE GENOMIC DNA]</scope>
    <source>
        <strain evidence="4">cv. Finnish</strain>
    </source>
</reference>
<evidence type="ECO:0000259" key="2">
    <source>
        <dbReference type="PROSITE" id="PS51186"/>
    </source>
</evidence>
<dbReference type="Proteomes" id="UP000036987">
    <property type="component" value="Unassembled WGS sequence"/>
</dbReference>
<dbReference type="PROSITE" id="PS51186">
    <property type="entry name" value="GNAT"/>
    <property type="match status" value="1"/>
</dbReference>
<dbReference type="SUPFAM" id="SSF55729">
    <property type="entry name" value="Acyl-CoA N-acyltransferases (Nat)"/>
    <property type="match status" value="1"/>
</dbReference>
<dbReference type="STRING" id="29655.A0A0K9PIZ7"/>
<feature type="region of interest" description="Disordered" evidence="1">
    <location>
        <begin position="55"/>
        <end position="75"/>
    </location>
</feature>
<dbReference type="OMA" id="EAAFNMY"/>
<dbReference type="Gene3D" id="3.40.630.30">
    <property type="match status" value="1"/>
</dbReference>
<feature type="domain" description="N-acetyltransferase" evidence="2">
    <location>
        <begin position="137"/>
        <end position="299"/>
    </location>
</feature>
<dbReference type="GO" id="GO:0008080">
    <property type="term" value="F:N-acetyltransferase activity"/>
    <property type="evidence" value="ECO:0000318"/>
    <property type="project" value="GO_Central"/>
</dbReference>
<protein>
    <recommendedName>
        <fullName evidence="2">N-acetyltransferase domain-containing protein</fullName>
    </recommendedName>
</protein>
<comment type="caution">
    <text evidence="3">The sequence shown here is derived from an EMBL/GenBank/DDBJ whole genome shotgun (WGS) entry which is preliminary data.</text>
</comment>
<name>A0A0K9PIZ7_ZOSMR</name>
<dbReference type="CDD" id="cd04301">
    <property type="entry name" value="NAT_SF"/>
    <property type="match status" value="1"/>
</dbReference>
<dbReference type="EMBL" id="LFYR01000794">
    <property type="protein sequence ID" value="KMZ69048.1"/>
    <property type="molecule type" value="Genomic_DNA"/>
</dbReference>
<evidence type="ECO:0000256" key="1">
    <source>
        <dbReference type="SAM" id="MobiDB-lite"/>
    </source>
</evidence>
<evidence type="ECO:0000313" key="4">
    <source>
        <dbReference type="Proteomes" id="UP000036987"/>
    </source>
</evidence>
<dbReference type="PANTHER" id="PTHR47489:SF2">
    <property type="entry name" value="GCN5-RELATED N-ACETYLTRANSFERASE 5, CHLOROPLASTIC"/>
    <property type="match status" value="1"/>
</dbReference>
<organism evidence="3 4">
    <name type="scientific">Zostera marina</name>
    <name type="common">Eelgrass</name>
    <dbReference type="NCBI Taxonomy" id="29655"/>
    <lineage>
        <taxon>Eukaryota</taxon>
        <taxon>Viridiplantae</taxon>
        <taxon>Streptophyta</taxon>
        <taxon>Embryophyta</taxon>
        <taxon>Tracheophyta</taxon>
        <taxon>Spermatophyta</taxon>
        <taxon>Magnoliopsida</taxon>
        <taxon>Liliopsida</taxon>
        <taxon>Zosteraceae</taxon>
        <taxon>Zostera</taxon>
    </lineage>
</organism>
<accession>A0A0K9PIZ7</accession>
<dbReference type="AlphaFoldDB" id="A0A0K9PIZ7"/>
<feature type="compositionally biased region" description="Low complexity" evidence="1">
    <location>
        <begin position="58"/>
        <end position="75"/>
    </location>
</feature>
<dbReference type="PANTHER" id="PTHR47489">
    <property type="entry name" value="ACYL-COA N-ACYLTRANSFERASES (NAT) SUPERFAMILY PROTEIN"/>
    <property type="match status" value="1"/>
</dbReference>